<comment type="subunit">
    <text evidence="5">Homodimer.</text>
</comment>
<evidence type="ECO:0000256" key="6">
    <source>
        <dbReference type="ARBA" id="ARBA00022490"/>
    </source>
</evidence>
<dbReference type="InterPro" id="IPR000971">
    <property type="entry name" value="Globin"/>
</dbReference>
<comment type="similarity">
    <text evidence="4">Belongs to the plant globin family.</text>
</comment>
<evidence type="ECO:0000256" key="8">
    <source>
        <dbReference type="ARBA" id="ARBA00022723"/>
    </source>
</evidence>
<feature type="domain" description="Globin" evidence="12">
    <location>
        <begin position="2"/>
        <end position="111"/>
    </location>
</feature>
<dbReference type="GO" id="GO:0005634">
    <property type="term" value="C:nucleus"/>
    <property type="evidence" value="ECO:0007669"/>
    <property type="project" value="UniProtKB-SubCell"/>
</dbReference>
<keyword evidence="6" id="KW-0963">Cytoplasm</keyword>
<dbReference type="SUPFAM" id="SSF46458">
    <property type="entry name" value="Globin-like"/>
    <property type="match status" value="1"/>
</dbReference>
<evidence type="ECO:0000256" key="11">
    <source>
        <dbReference type="ARBA" id="ARBA00048118"/>
    </source>
</evidence>
<keyword evidence="14" id="KW-1185">Reference proteome</keyword>
<dbReference type="OrthoDB" id="436496at2759"/>
<dbReference type="PROSITE" id="PS01033">
    <property type="entry name" value="GLOBIN"/>
    <property type="match status" value="1"/>
</dbReference>
<sequence>MVITAKQEALIMDSWNEMKDDAPTFALKFFLRLFEIIPSATERFSFLRDSNLSLEKNRKLKAHAIYGGLRNATQLRRTGKVDVGANTSVEHLASVHFNAGIADVHFEVRRN</sequence>
<evidence type="ECO:0000256" key="5">
    <source>
        <dbReference type="ARBA" id="ARBA00011738"/>
    </source>
</evidence>
<dbReference type="AlphaFoldDB" id="A0A833QKD7"/>
<dbReference type="PANTHER" id="PTHR22924">
    <property type="entry name" value="LEGHEMOGLOBIN-RELATED"/>
    <property type="match status" value="1"/>
</dbReference>
<reference evidence="13" key="1">
    <citation type="submission" date="2020-01" db="EMBL/GenBank/DDBJ databases">
        <title>Genome sequence of Kobresia littledalei, the first chromosome-level genome in the family Cyperaceae.</title>
        <authorList>
            <person name="Qu G."/>
        </authorList>
    </citation>
    <scope>NUCLEOTIDE SEQUENCE</scope>
    <source>
        <strain evidence="13">C.B.Clarke</strain>
        <tissue evidence="13">Leaf</tissue>
    </source>
</reference>
<dbReference type="PRINTS" id="PR00188">
    <property type="entry name" value="PLANTGLOBIN"/>
</dbReference>
<dbReference type="GO" id="GO:0046872">
    <property type="term" value="F:metal ion binding"/>
    <property type="evidence" value="ECO:0007669"/>
    <property type="project" value="UniProtKB-KW"/>
</dbReference>
<proteinExistence type="inferred from homology"/>
<dbReference type="GO" id="GO:0019825">
    <property type="term" value="F:oxygen binding"/>
    <property type="evidence" value="ECO:0007669"/>
    <property type="project" value="InterPro"/>
</dbReference>
<keyword evidence="10" id="KW-0539">Nucleus</keyword>
<dbReference type="InterPro" id="IPR012292">
    <property type="entry name" value="Globin/Proto"/>
</dbReference>
<evidence type="ECO:0000256" key="2">
    <source>
        <dbReference type="ARBA" id="ARBA00004123"/>
    </source>
</evidence>
<dbReference type="EMBL" id="SWLB01000016">
    <property type="protein sequence ID" value="KAF3327905.1"/>
    <property type="molecule type" value="Genomic_DNA"/>
</dbReference>
<evidence type="ECO:0000256" key="7">
    <source>
        <dbReference type="ARBA" id="ARBA00022617"/>
    </source>
</evidence>
<evidence type="ECO:0000256" key="1">
    <source>
        <dbReference type="ARBA" id="ARBA00001970"/>
    </source>
</evidence>
<accession>A0A833QKD7</accession>
<comment type="subcellular location">
    <subcellularLocation>
        <location evidence="3">Cytoplasm</location>
    </subcellularLocation>
    <subcellularLocation>
        <location evidence="2">Nucleus</location>
    </subcellularLocation>
</comment>
<protein>
    <submittedName>
        <fullName evidence="13">Non-symbiotic hemoglobin</fullName>
    </submittedName>
</protein>
<gene>
    <name evidence="13" type="ORF">FCM35_KLT06511</name>
</gene>
<dbReference type="InterPro" id="IPR001032">
    <property type="entry name" value="Leghaemoglobin-like"/>
</dbReference>
<evidence type="ECO:0000256" key="9">
    <source>
        <dbReference type="ARBA" id="ARBA00023004"/>
    </source>
</evidence>
<keyword evidence="8" id="KW-0479">Metal-binding</keyword>
<keyword evidence="7" id="KW-0349">Heme</keyword>
<dbReference type="Proteomes" id="UP000623129">
    <property type="component" value="Unassembled WGS sequence"/>
</dbReference>
<name>A0A833QKD7_9POAL</name>
<dbReference type="GO" id="GO:0020037">
    <property type="term" value="F:heme binding"/>
    <property type="evidence" value="ECO:0007669"/>
    <property type="project" value="InterPro"/>
</dbReference>
<evidence type="ECO:0000256" key="4">
    <source>
        <dbReference type="ARBA" id="ARBA00007609"/>
    </source>
</evidence>
<dbReference type="GO" id="GO:0005737">
    <property type="term" value="C:cytoplasm"/>
    <property type="evidence" value="ECO:0007669"/>
    <property type="project" value="UniProtKB-SubCell"/>
</dbReference>
<evidence type="ECO:0000256" key="10">
    <source>
        <dbReference type="ARBA" id="ARBA00023242"/>
    </source>
</evidence>
<dbReference type="PANTHER" id="PTHR22924:SF98">
    <property type="entry name" value="NON-SYMBIOTIC HEMOGLOBIN 3"/>
    <property type="match status" value="1"/>
</dbReference>
<evidence type="ECO:0000313" key="14">
    <source>
        <dbReference type="Proteomes" id="UP000623129"/>
    </source>
</evidence>
<evidence type="ECO:0000313" key="13">
    <source>
        <dbReference type="EMBL" id="KAF3327905.1"/>
    </source>
</evidence>
<comment type="catalytic activity">
    <reaction evidence="11">
        <text>Fe(III)-heme b-[protein] + nitric oxide + H2O = Fe(II)-heme b-[protein] + nitrite + 2 H(+)</text>
        <dbReference type="Rhea" id="RHEA:77711"/>
        <dbReference type="Rhea" id="RHEA-COMP:18975"/>
        <dbReference type="Rhea" id="RHEA-COMP:18976"/>
        <dbReference type="ChEBI" id="CHEBI:15377"/>
        <dbReference type="ChEBI" id="CHEBI:15378"/>
        <dbReference type="ChEBI" id="CHEBI:16301"/>
        <dbReference type="ChEBI" id="CHEBI:16480"/>
        <dbReference type="ChEBI" id="CHEBI:55376"/>
        <dbReference type="ChEBI" id="CHEBI:60344"/>
    </reaction>
    <physiologicalReaction direction="right-to-left" evidence="11">
        <dbReference type="Rhea" id="RHEA:77713"/>
    </physiologicalReaction>
</comment>
<organism evidence="13 14">
    <name type="scientific">Carex littledalei</name>
    <dbReference type="NCBI Taxonomy" id="544730"/>
    <lineage>
        <taxon>Eukaryota</taxon>
        <taxon>Viridiplantae</taxon>
        <taxon>Streptophyta</taxon>
        <taxon>Embryophyta</taxon>
        <taxon>Tracheophyta</taxon>
        <taxon>Spermatophyta</taxon>
        <taxon>Magnoliopsida</taxon>
        <taxon>Liliopsida</taxon>
        <taxon>Poales</taxon>
        <taxon>Cyperaceae</taxon>
        <taxon>Cyperoideae</taxon>
        <taxon>Cariceae</taxon>
        <taxon>Carex</taxon>
        <taxon>Carex subgen. Euthyceras</taxon>
    </lineage>
</organism>
<evidence type="ECO:0000259" key="12">
    <source>
        <dbReference type="PROSITE" id="PS01033"/>
    </source>
</evidence>
<keyword evidence="9" id="KW-0408">Iron</keyword>
<dbReference type="InterPro" id="IPR009050">
    <property type="entry name" value="Globin-like_sf"/>
</dbReference>
<comment type="cofactor">
    <cofactor evidence="1">
        <name>heme b</name>
        <dbReference type="ChEBI" id="CHEBI:60344"/>
    </cofactor>
</comment>
<dbReference type="Gene3D" id="1.10.490.10">
    <property type="entry name" value="Globins"/>
    <property type="match status" value="1"/>
</dbReference>
<comment type="caution">
    <text evidence="13">The sequence shown here is derived from an EMBL/GenBank/DDBJ whole genome shotgun (WGS) entry which is preliminary data.</text>
</comment>
<dbReference type="Pfam" id="PF00042">
    <property type="entry name" value="Globin"/>
    <property type="match status" value="1"/>
</dbReference>
<evidence type="ECO:0000256" key="3">
    <source>
        <dbReference type="ARBA" id="ARBA00004496"/>
    </source>
</evidence>